<dbReference type="EMBL" id="MU004401">
    <property type="protein sequence ID" value="KAF2652493.1"/>
    <property type="molecule type" value="Genomic_DNA"/>
</dbReference>
<sequence length="311" mass="35986">MANDTAGSRKRKFEDLNGFKPKFVYLKAHATGKAIAIHENHFWAHVKTDEYLSELKTERDGAKTYITALHVTKEVSVLKGLAFWMYHQKLPSESMIENINYADDWVPDNDREEEPLTMRMALELYSAAWALDIWNLHNDIMTYLFGLYMKPGALIPTAHLKMIFQDSRLSEHAPIKAFFIDIYFKKNLEQTEDFARTFGSDEVAEYPLCFLYGIFKRQSWLNYHHPHPNSAAATAREVDPSRCFVTRQEQAQPWVMRLLENTTWVLTYMTLSQDAEKHAKVNDDIGHIATSAVALEDTASPFVKREQWKTG</sequence>
<evidence type="ECO:0000313" key="2">
    <source>
        <dbReference type="Proteomes" id="UP000799324"/>
    </source>
</evidence>
<name>A0A6A6T0T8_9PLEO</name>
<dbReference type="Proteomes" id="UP000799324">
    <property type="component" value="Unassembled WGS sequence"/>
</dbReference>
<proteinExistence type="predicted"/>
<evidence type="ECO:0000313" key="1">
    <source>
        <dbReference type="EMBL" id="KAF2652493.1"/>
    </source>
</evidence>
<accession>A0A6A6T0T8</accession>
<dbReference type="OrthoDB" id="3789421at2759"/>
<keyword evidence="2" id="KW-1185">Reference proteome</keyword>
<dbReference type="AlphaFoldDB" id="A0A6A6T0T8"/>
<organism evidence="1 2">
    <name type="scientific">Lophiostoma macrostomum CBS 122681</name>
    <dbReference type="NCBI Taxonomy" id="1314788"/>
    <lineage>
        <taxon>Eukaryota</taxon>
        <taxon>Fungi</taxon>
        <taxon>Dikarya</taxon>
        <taxon>Ascomycota</taxon>
        <taxon>Pezizomycotina</taxon>
        <taxon>Dothideomycetes</taxon>
        <taxon>Pleosporomycetidae</taxon>
        <taxon>Pleosporales</taxon>
        <taxon>Lophiostomataceae</taxon>
        <taxon>Lophiostoma</taxon>
    </lineage>
</organism>
<evidence type="ECO:0008006" key="3">
    <source>
        <dbReference type="Google" id="ProtNLM"/>
    </source>
</evidence>
<reference evidence="1" key="1">
    <citation type="journal article" date="2020" name="Stud. Mycol.">
        <title>101 Dothideomycetes genomes: a test case for predicting lifestyles and emergence of pathogens.</title>
        <authorList>
            <person name="Haridas S."/>
            <person name="Albert R."/>
            <person name="Binder M."/>
            <person name="Bloem J."/>
            <person name="Labutti K."/>
            <person name="Salamov A."/>
            <person name="Andreopoulos B."/>
            <person name="Baker S."/>
            <person name="Barry K."/>
            <person name="Bills G."/>
            <person name="Bluhm B."/>
            <person name="Cannon C."/>
            <person name="Castanera R."/>
            <person name="Culley D."/>
            <person name="Daum C."/>
            <person name="Ezra D."/>
            <person name="Gonzalez J."/>
            <person name="Henrissat B."/>
            <person name="Kuo A."/>
            <person name="Liang C."/>
            <person name="Lipzen A."/>
            <person name="Lutzoni F."/>
            <person name="Magnuson J."/>
            <person name="Mondo S."/>
            <person name="Nolan M."/>
            <person name="Ohm R."/>
            <person name="Pangilinan J."/>
            <person name="Park H.-J."/>
            <person name="Ramirez L."/>
            <person name="Alfaro M."/>
            <person name="Sun H."/>
            <person name="Tritt A."/>
            <person name="Yoshinaga Y."/>
            <person name="Zwiers L.-H."/>
            <person name="Turgeon B."/>
            <person name="Goodwin S."/>
            <person name="Spatafora J."/>
            <person name="Crous P."/>
            <person name="Grigoriev I."/>
        </authorList>
    </citation>
    <scope>NUCLEOTIDE SEQUENCE</scope>
    <source>
        <strain evidence="1">CBS 122681</strain>
    </source>
</reference>
<protein>
    <recommendedName>
        <fullName evidence="3">BTB domain-containing protein</fullName>
    </recommendedName>
</protein>
<gene>
    <name evidence="1" type="ORF">K491DRAFT_681337</name>
</gene>